<sequence length="372" mass="40629">MESYFDISNDLNDVWEADIDPEMQDVLDEDSEMGDWLIERDSKLGVVLHDRLMTDAALGAAPIKTEHSYSLHSDVESAPPSPHHTKVDDMEDECYPAIPASAWRSRRRSSDSPPPEVKAEPKSEPESPASSCPSSPTPGTPVTHVDYVIDHTTGTIHMPQAVLQKVGAAGVPQLLLSAAPRISMNNNKLSIKVTSSGTSAGFNLPPTPPSSLSSSDSEGALSPAHEASAPPAAPAAPPRRAHLYVSHHSRQPINTPLISSQPKGSTGTLVLTEEEKRTLLAEGYPVPTRLPLTKAEEKSLKKIRRKIKNKISAQESRRKKKEYMDQLERKVEILVSENTDYRKRVETLEQTNANLLSQLAALQALVTRGARK</sequence>
<dbReference type="Gene3D" id="1.20.5.170">
    <property type="match status" value="1"/>
</dbReference>
<dbReference type="PROSITE" id="PS00036">
    <property type="entry name" value="BZIP_BASIC"/>
    <property type="match status" value="1"/>
</dbReference>
<dbReference type="CDD" id="cd14689">
    <property type="entry name" value="bZIP_CREB3"/>
    <property type="match status" value="1"/>
</dbReference>
<keyword evidence="7" id="KW-0175">Coiled coil</keyword>
<keyword evidence="3" id="KW-0238">DNA-binding</keyword>
<dbReference type="FunFam" id="1.20.5.170:FF:000054">
    <property type="entry name" value="Cyclic AMP-responsive element-binding protein 3-like 2"/>
    <property type="match status" value="1"/>
</dbReference>
<dbReference type="RefSeq" id="XP_026491316.1">
    <property type="nucleotide sequence ID" value="XM_026635531.2"/>
</dbReference>
<comment type="subcellular location">
    <subcellularLocation>
        <location evidence="1">Nucleus</location>
    </subcellularLocation>
</comment>
<dbReference type="OMA" id="MDDECYP"/>
<evidence type="ECO:0000256" key="3">
    <source>
        <dbReference type="ARBA" id="ARBA00023125"/>
    </source>
</evidence>
<protein>
    <submittedName>
        <fullName evidence="11">Cyclic AMP response element-binding protein A isoform X1</fullName>
    </submittedName>
</protein>
<reference evidence="11" key="2">
    <citation type="submission" date="2025-08" db="UniProtKB">
        <authorList>
            <consortium name="RefSeq"/>
        </authorList>
    </citation>
    <scope>IDENTIFICATION</scope>
    <source>
        <tissue evidence="11">Whole body</tissue>
    </source>
</reference>
<name>A0A8B8I5C7_VANTA</name>
<dbReference type="PANTHER" id="PTHR46004">
    <property type="entry name" value="CYCLIC AMP RESPONSE ELEMENT-BINDING PROTEIN A"/>
    <property type="match status" value="1"/>
</dbReference>
<organism evidence="10 11">
    <name type="scientific">Vanessa tameamea</name>
    <name type="common">Kamehameha butterfly</name>
    <dbReference type="NCBI Taxonomy" id="334116"/>
    <lineage>
        <taxon>Eukaryota</taxon>
        <taxon>Metazoa</taxon>
        <taxon>Ecdysozoa</taxon>
        <taxon>Arthropoda</taxon>
        <taxon>Hexapoda</taxon>
        <taxon>Insecta</taxon>
        <taxon>Pterygota</taxon>
        <taxon>Neoptera</taxon>
        <taxon>Endopterygota</taxon>
        <taxon>Lepidoptera</taxon>
        <taxon>Glossata</taxon>
        <taxon>Ditrysia</taxon>
        <taxon>Papilionoidea</taxon>
        <taxon>Nymphalidae</taxon>
        <taxon>Nymphalinae</taxon>
        <taxon>Vanessa</taxon>
    </lineage>
</organism>
<dbReference type="GeneID" id="113397252"/>
<evidence type="ECO:0000256" key="6">
    <source>
        <dbReference type="ARBA" id="ARBA00023242"/>
    </source>
</evidence>
<dbReference type="InterPro" id="IPR046347">
    <property type="entry name" value="bZIP_sf"/>
</dbReference>
<feature type="compositionally biased region" description="Low complexity" evidence="8">
    <location>
        <begin position="210"/>
        <end position="230"/>
    </location>
</feature>
<dbReference type="GO" id="GO:0005634">
    <property type="term" value="C:nucleus"/>
    <property type="evidence" value="ECO:0007669"/>
    <property type="project" value="UniProtKB-SubCell"/>
</dbReference>
<keyword evidence="5" id="KW-0804">Transcription</keyword>
<feature type="coiled-coil region" evidence="7">
    <location>
        <begin position="317"/>
        <end position="365"/>
    </location>
</feature>
<dbReference type="CTD" id="39682"/>
<dbReference type="OrthoDB" id="674948at2759"/>
<evidence type="ECO:0000256" key="7">
    <source>
        <dbReference type="SAM" id="Coils"/>
    </source>
</evidence>
<dbReference type="AlphaFoldDB" id="A0A8B8I5C7"/>
<reference evidence="10" key="1">
    <citation type="submission" date="2025-05" db="UniProtKB">
        <authorList>
            <consortium name="RefSeq"/>
        </authorList>
    </citation>
    <scope>NUCLEOTIDE SEQUENCE [LARGE SCALE GENOMIC DNA]</scope>
</reference>
<dbReference type="PROSITE" id="PS50217">
    <property type="entry name" value="BZIP"/>
    <property type="match status" value="1"/>
</dbReference>
<dbReference type="Pfam" id="PF00170">
    <property type="entry name" value="bZIP_1"/>
    <property type="match status" value="1"/>
</dbReference>
<keyword evidence="4" id="KW-0010">Activator</keyword>
<dbReference type="GO" id="GO:0000981">
    <property type="term" value="F:DNA-binding transcription factor activity, RNA polymerase II-specific"/>
    <property type="evidence" value="ECO:0007669"/>
    <property type="project" value="TreeGrafter"/>
</dbReference>
<evidence type="ECO:0000256" key="2">
    <source>
        <dbReference type="ARBA" id="ARBA00023015"/>
    </source>
</evidence>
<evidence type="ECO:0000256" key="5">
    <source>
        <dbReference type="ARBA" id="ARBA00023163"/>
    </source>
</evidence>
<dbReference type="PANTHER" id="PTHR46004:SF3">
    <property type="entry name" value="CYCLIC AMP RESPONSE ELEMENT-BINDING PROTEIN A"/>
    <property type="match status" value="1"/>
</dbReference>
<keyword evidence="6" id="KW-0539">Nucleus</keyword>
<dbReference type="GO" id="GO:0035497">
    <property type="term" value="F:cAMP response element binding"/>
    <property type="evidence" value="ECO:0007669"/>
    <property type="project" value="TreeGrafter"/>
</dbReference>
<keyword evidence="10" id="KW-1185">Reference proteome</keyword>
<dbReference type="SMART" id="SM00338">
    <property type="entry name" value="BRLZ"/>
    <property type="match status" value="1"/>
</dbReference>
<dbReference type="Proteomes" id="UP001652626">
    <property type="component" value="Chromosome 3"/>
</dbReference>
<accession>A0A8B8I5C7</accession>
<proteinExistence type="predicted"/>
<evidence type="ECO:0000259" key="9">
    <source>
        <dbReference type="PROSITE" id="PS50217"/>
    </source>
</evidence>
<evidence type="ECO:0000256" key="8">
    <source>
        <dbReference type="SAM" id="MobiDB-lite"/>
    </source>
</evidence>
<feature type="domain" description="BZIP" evidence="9">
    <location>
        <begin position="299"/>
        <end position="362"/>
    </location>
</feature>
<keyword evidence="2" id="KW-0805">Transcription regulation</keyword>
<dbReference type="InterPro" id="IPR004827">
    <property type="entry name" value="bZIP"/>
</dbReference>
<feature type="region of interest" description="Disordered" evidence="8">
    <location>
        <begin position="198"/>
        <end position="239"/>
    </location>
</feature>
<evidence type="ECO:0000313" key="10">
    <source>
        <dbReference type="Proteomes" id="UP001652626"/>
    </source>
</evidence>
<evidence type="ECO:0000313" key="11">
    <source>
        <dbReference type="RefSeq" id="XP_026491316.1"/>
    </source>
</evidence>
<dbReference type="SUPFAM" id="SSF57959">
    <property type="entry name" value="Leucine zipper domain"/>
    <property type="match status" value="1"/>
</dbReference>
<feature type="region of interest" description="Disordered" evidence="8">
    <location>
        <begin position="69"/>
        <end position="145"/>
    </location>
</feature>
<evidence type="ECO:0000256" key="1">
    <source>
        <dbReference type="ARBA" id="ARBA00004123"/>
    </source>
</evidence>
<gene>
    <name evidence="11" type="primary">LOC113397252</name>
</gene>
<evidence type="ECO:0000256" key="4">
    <source>
        <dbReference type="ARBA" id="ARBA00023159"/>
    </source>
</evidence>